<protein>
    <submittedName>
        <fullName evidence="2">Uncharacterized protein</fullName>
    </submittedName>
</protein>
<evidence type="ECO:0000256" key="1">
    <source>
        <dbReference type="SAM" id="MobiDB-lite"/>
    </source>
</evidence>
<reference evidence="2 3" key="1">
    <citation type="journal article" date="2018" name="PLoS ONE">
        <title>The draft genome of Kipferlia bialata reveals reductive genome evolution in fornicate parasites.</title>
        <authorList>
            <person name="Tanifuji G."/>
            <person name="Takabayashi S."/>
            <person name="Kume K."/>
            <person name="Takagi M."/>
            <person name="Nakayama T."/>
            <person name="Kamikawa R."/>
            <person name="Inagaki Y."/>
            <person name="Hashimoto T."/>
        </authorList>
    </citation>
    <scope>NUCLEOTIDE SEQUENCE [LARGE SCALE GENOMIC DNA]</scope>
    <source>
        <strain evidence="2">NY0173</strain>
    </source>
</reference>
<feature type="compositionally biased region" description="Basic and acidic residues" evidence="1">
    <location>
        <begin position="17"/>
        <end position="27"/>
    </location>
</feature>
<feature type="region of interest" description="Disordered" evidence="1">
    <location>
        <begin position="233"/>
        <end position="265"/>
    </location>
</feature>
<feature type="region of interest" description="Disordered" evidence="1">
    <location>
        <begin position="1"/>
        <end position="71"/>
    </location>
</feature>
<dbReference type="Proteomes" id="UP000265618">
    <property type="component" value="Unassembled WGS sequence"/>
</dbReference>
<accession>A0A9K3D2K1</accession>
<sequence length="427" mass="46010">MFANLAETEVTGVEMIGEGRDKIPEEKATEEEVVEGEPVETEAEGEGEGERETPDEEDSASEDMEMEREREGAALLESVLNHCSQCSLVSLRFDTCPFVAAAVPALCSFLVSDRCTLQSLSVTNCHRITDHHISLLADALSPVPLALLETAEGEGVPELEQVQFQPFCTSLRVLNLSGNAVTPEETQIKIGQRVVQSLPVDTLNPCLERYAELMSATGLTEDASRISAYTGGAANGKAKAKARPPSGSATHRPGDVQPETESISMEDRDIKGLASVFPRLSMQMGQDPLDTPVDPLHPPTTPPTIVLRLNRSLNALFIANCGTTVMSECAPEGVDALLAKIEETLSPRNHSSLVHIGLDTPKAETETDTPTAYPMAGWSRGLFTERLSTVSQLLRDNMPLVAGLDTPTPLGTPKAIEADPERERLMN</sequence>
<evidence type="ECO:0000313" key="3">
    <source>
        <dbReference type="Proteomes" id="UP000265618"/>
    </source>
</evidence>
<gene>
    <name evidence="2" type="ORF">KIPB_007945</name>
</gene>
<feature type="region of interest" description="Disordered" evidence="1">
    <location>
        <begin position="404"/>
        <end position="427"/>
    </location>
</feature>
<name>A0A9K3D2K1_9EUKA</name>
<evidence type="ECO:0000313" key="2">
    <source>
        <dbReference type="EMBL" id="GIQ86149.1"/>
    </source>
</evidence>
<dbReference type="Gene3D" id="3.80.10.10">
    <property type="entry name" value="Ribonuclease Inhibitor"/>
    <property type="match status" value="1"/>
</dbReference>
<feature type="compositionally biased region" description="Basic and acidic residues" evidence="1">
    <location>
        <begin position="416"/>
        <end position="427"/>
    </location>
</feature>
<organism evidence="2 3">
    <name type="scientific">Kipferlia bialata</name>
    <dbReference type="NCBI Taxonomy" id="797122"/>
    <lineage>
        <taxon>Eukaryota</taxon>
        <taxon>Metamonada</taxon>
        <taxon>Carpediemonas-like organisms</taxon>
        <taxon>Kipferlia</taxon>
    </lineage>
</organism>
<feature type="non-terminal residue" evidence="2">
    <location>
        <position position="1"/>
    </location>
</feature>
<dbReference type="AlphaFoldDB" id="A0A9K3D2K1"/>
<comment type="caution">
    <text evidence="2">The sequence shown here is derived from an EMBL/GenBank/DDBJ whole genome shotgun (WGS) entry which is preliminary data.</text>
</comment>
<dbReference type="EMBL" id="BDIP01002346">
    <property type="protein sequence ID" value="GIQ86149.1"/>
    <property type="molecule type" value="Genomic_DNA"/>
</dbReference>
<proteinExistence type="predicted"/>
<dbReference type="SUPFAM" id="SSF52047">
    <property type="entry name" value="RNI-like"/>
    <property type="match status" value="1"/>
</dbReference>
<feature type="compositionally biased region" description="Acidic residues" evidence="1">
    <location>
        <begin position="28"/>
        <end position="66"/>
    </location>
</feature>
<keyword evidence="3" id="KW-1185">Reference proteome</keyword>
<dbReference type="InterPro" id="IPR032675">
    <property type="entry name" value="LRR_dom_sf"/>
</dbReference>